<organism evidence="1">
    <name type="scientific">hydrothermal vent metagenome</name>
    <dbReference type="NCBI Taxonomy" id="652676"/>
    <lineage>
        <taxon>unclassified sequences</taxon>
        <taxon>metagenomes</taxon>
        <taxon>ecological metagenomes</taxon>
    </lineage>
</organism>
<dbReference type="GO" id="GO:0051996">
    <property type="term" value="F:squalene synthase [NAD(P)H] activity"/>
    <property type="evidence" value="ECO:0007669"/>
    <property type="project" value="UniProtKB-EC"/>
</dbReference>
<gene>
    <name evidence="1" type="ORF">MNBD_PLANCTO02-3167</name>
</gene>
<sequence>MSRKNLSQTSLVTSTFAEHLRIWGPDAPPQRIPSLAEANAYCTQLAKSHYENFPVVSWMLPAKLHQHFQNVYAFCRWADDLADEVETASQSLALLLWWKELLHDCYSGKATHPVFIALQKTISQFDIPAKPFEDLISAFEQDQHLQKYKTFEQLQNYCQRSANPVGRIVLFLCERSDETNIALSDSICTGLQLANFWQDIARDADIGRCYLPREDCEQFNYTEEDYHSRRTNKAFIQLMQFEVQRARTFLQKGLPLVHQMPGRLQIDIDLFAQGGLKILERIEQIDYNVWQQRPQVTKWDGCKLIAKSMYRFGWNRLGINSLRNR</sequence>
<dbReference type="SFLD" id="SFLDG01212">
    <property type="entry name" value="Phytoene_synthase_like"/>
    <property type="match status" value="1"/>
</dbReference>
<dbReference type="SFLD" id="SFLDS00005">
    <property type="entry name" value="Isoprenoid_Synthase_Type_I"/>
    <property type="match status" value="1"/>
</dbReference>
<dbReference type="SUPFAM" id="SSF48576">
    <property type="entry name" value="Terpenoid synthases"/>
    <property type="match status" value="1"/>
</dbReference>
<dbReference type="Gene3D" id="1.10.600.10">
    <property type="entry name" value="Farnesyl Diphosphate Synthase"/>
    <property type="match status" value="1"/>
</dbReference>
<dbReference type="EC" id="2.5.1.21" evidence="1"/>
<dbReference type="CDD" id="cd00683">
    <property type="entry name" value="Trans_IPPS_HH"/>
    <property type="match status" value="1"/>
</dbReference>
<proteinExistence type="predicted"/>
<dbReference type="InterPro" id="IPR044843">
    <property type="entry name" value="Trans_IPPS_bact-type"/>
</dbReference>
<keyword evidence="1" id="KW-0808">Transferase</keyword>
<dbReference type="AlphaFoldDB" id="A0A3B1DGJ4"/>
<protein>
    <submittedName>
        <fullName evidence="1">Squalene synthase</fullName>
        <ecNumber evidence="1">2.5.1.21</ecNumber>
    </submittedName>
</protein>
<dbReference type="InterPro" id="IPR033904">
    <property type="entry name" value="Trans_IPPS_HH"/>
</dbReference>
<dbReference type="InterPro" id="IPR008949">
    <property type="entry name" value="Isoprenoid_synthase_dom_sf"/>
</dbReference>
<reference evidence="1" key="1">
    <citation type="submission" date="2018-06" db="EMBL/GenBank/DDBJ databases">
        <authorList>
            <person name="Zhirakovskaya E."/>
        </authorList>
    </citation>
    <scope>NUCLEOTIDE SEQUENCE</scope>
</reference>
<dbReference type="Pfam" id="PF00494">
    <property type="entry name" value="SQS_PSY"/>
    <property type="match status" value="1"/>
</dbReference>
<dbReference type="GO" id="GO:0004311">
    <property type="term" value="F:geranylgeranyl diphosphate synthase activity"/>
    <property type="evidence" value="ECO:0007669"/>
    <property type="project" value="InterPro"/>
</dbReference>
<dbReference type="EMBL" id="UOGL01000552">
    <property type="protein sequence ID" value="VAX41479.1"/>
    <property type="molecule type" value="Genomic_DNA"/>
</dbReference>
<dbReference type="NCBIfam" id="TIGR03464">
    <property type="entry name" value="HpnC"/>
    <property type="match status" value="1"/>
</dbReference>
<accession>A0A3B1DGJ4</accession>
<dbReference type="InterPro" id="IPR002060">
    <property type="entry name" value="Squ/phyt_synthse"/>
</dbReference>
<dbReference type="SFLD" id="SFLDG01018">
    <property type="entry name" value="Squalene/Phytoene_Synthase_Lik"/>
    <property type="match status" value="1"/>
</dbReference>
<dbReference type="PANTHER" id="PTHR31480">
    <property type="entry name" value="BIFUNCTIONAL LYCOPENE CYCLASE/PHYTOENE SYNTHASE"/>
    <property type="match status" value="1"/>
</dbReference>
<dbReference type="InterPro" id="IPR017827">
    <property type="entry name" value="HSQ_synthase_HpnC"/>
</dbReference>
<evidence type="ECO:0000313" key="1">
    <source>
        <dbReference type="EMBL" id="VAX41479.1"/>
    </source>
</evidence>
<name>A0A3B1DGJ4_9ZZZZ</name>